<dbReference type="PROSITE" id="PS00138">
    <property type="entry name" value="SUBTILASE_SER"/>
    <property type="match status" value="1"/>
</dbReference>
<feature type="active site" description="Charge relay system" evidence="13 14">
    <location>
        <position position="289"/>
    </location>
</feature>
<proteinExistence type="inferred from homology"/>
<keyword evidence="10 16" id="KW-0472">Membrane</keyword>
<evidence type="ECO:0000256" key="9">
    <source>
        <dbReference type="ARBA" id="ARBA00022989"/>
    </source>
</evidence>
<evidence type="ECO:0000256" key="11">
    <source>
        <dbReference type="ARBA" id="ARBA00023145"/>
    </source>
</evidence>
<evidence type="ECO:0000256" key="10">
    <source>
        <dbReference type="ARBA" id="ARBA00023136"/>
    </source>
</evidence>
<dbReference type="Proteomes" id="UP000478008">
    <property type="component" value="Unassembled WGS sequence"/>
</dbReference>
<keyword evidence="8" id="KW-0106">Calcium</keyword>
<accession>A0A7D9CWA9</accession>
<keyword evidence="6 14" id="KW-0378">Hydrolase</keyword>
<dbReference type="PANTHER" id="PTHR42884">
    <property type="entry name" value="PROPROTEIN CONVERTASE SUBTILISIN/KEXIN-RELATED"/>
    <property type="match status" value="1"/>
</dbReference>
<evidence type="ECO:0000256" key="12">
    <source>
        <dbReference type="ARBA" id="ARBA00023180"/>
    </source>
</evidence>
<feature type="compositionally biased region" description="Basic and acidic residues" evidence="15">
    <location>
        <begin position="937"/>
        <end position="947"/>
    </location>
</feature>
<keyword evidence="12" id="KW-0325">Glycoprotein</keyword>
<evidence type="ECO:0000259" key="17">
    <source>
        <dbReference type="PROSITE" id="PS51829"/>
    </source>
</evidence>
<evidence type="ECO:0000256" key="16">
    <source>
        <dbReference type="SAM" id="Phobius"/>
    </source>
</evidence>
<feature type="compositionally biased region" description="Basic and acidic residues" evidence="15">
    <location>
        <begin position="105"/>
        <end position="141"/>
    </location>
</feature>
<feature type="transmembrane region" description="Helical" evidence="16">
    <location>
        <begin position="821"/>
        <end position="838"/>
    </location>
</feature>
<evidence type="ECO:0000256" key="14">
    <source>
        <dbReference type="PROSITE-ProRule" id="PRU01240"/>
    </source>
</evidence>
<feature type="domain" description="P/Homo B" evidence="17">
    <location>
        <begin position="606"/>
        <end position="733"/>
    </location>
</feature>
<feature type="compositionally biased region" description="Polar residues" evidence="15">
    <location>
        <begin position="907"/>
        <end position="920"/>
    </location>
</feature>
<dbReference type="InterPro" id="IPR036852">
    <property type="entry name" value="Peptidase_S8/S53_dom_sf"/>
</dbReference>
<dbReference type="InterPro" id="IPR002884">
    <property type="entry name" value="P_dom"/>
</dbReference>
<evidence type="ECO:0000256" key="3">
    <source>
        <dbReference type="ARBA" id="ARBA00022670"/>
    </source>
</evidence>
<dbReference type="GO" id="GO:0007323">
    <property type="term" value="P:peptide pheromone maturation"/>
    <property type="evidence" value="ECO:0007669"/>
    <property type="project" value="UniProtKB-ARBA"/>
</dbReference>
<evidence type="ECO:0000256" key="8">
    <source>
        <dbReference type="ARBA" id="ARBA00022837"/>
    </source>
</evidence>
<evidence type="ECO:0000256" key="5">
    <source>
        <dbReference type="ARBA" id="ARBA00022729"/>
    </source>
</evidence>
<evidence type="ECO:0000256" key="7">
    <source>
        <dbReference type="ARBA" id="ARBA00022825"/>
    </source>
</evidence>
<dbReference type="FunFam" id="3.40.50.200:FF:000005">
    <property type="entry name" value="Proprotein convertase subtilisin/kexin type 7"/>
    <property type="match status" value="1"/>
</dbReference>
<dbReference type="CDD" id="cd04059">
    <property type="entry name" value="Peptidases_S8_Protein_convertases_Kexins_Furin-like"/>
    <property type="match status" value="1"/>
</dbReference>
<keyword evidence="11" id="KW-0865">Zymogen</keyword>
<dbReference type="GO" id="GO:0016485">
    <property type="term" value="P:protein processing"/>
    <property type="evidence" value="ECO:0007669"/>
    <property type="project" value="TreeGrafter"/>
</dbReference>
<evidence type="ECO:0000313" key="18">
    <source>
        <dbReference type="EMBL" id="VUG17338.1"/>
    </source>
</evidence>
<dbReference type="FunFam" id="2.60.120.260:FF:000026">
    <property type="entry name" value="proprotein convertase subtilisin/kexin type 7"/>
    <property type="match status" value="1"/>
</dbReference>
<dbReference type="PROSITE" id="PS00137">
    <property type="entry name" value="SUBTILASE_HIS"/>
    <property type="match status" value="1"/>
</dbReference>
<dbReference type="InterPro" id="IPR008979">
    <property type="entry name" value="Galactose-bd-like_sf"/>
</dbReference>
<dbReference type="SUPFAM" id="SSF49785">
    <property type="entry name" value="Galactose-binding domain-like"/>
    <property type="match status" value="1"/>
</dbReference>
<dbReference type="GO" id="GO:0005802">
    <property type="term" value="C:trans-Golgi network"/>
    <property type="evidence" value="ECO:0007669"/>
    <property type="project" value="TreeGrafter"/>
</dbReference>
<dbReference type="GO" id="GO:0000139">
    <property type="term" value="C:Golgi membrane"/>
    <property type="evidence" value="ECO:0007669"/>
    <property type="project" value="TreeGrafter"/>
</dbReference>
<dbReference type="Gene3D" id="3.40.50.200">
    <property type="entry name" value="Peptidase S8/S53 domain"/>
    <property type="match status" value="1"/>
</dbReference>
<dbReference type="InterPro" id="IPR023828">
    <property type="entry name" value="Peptidase_S8_Ser-AS"/>
</dbReference>
<evidence type="ECO:0000313" key="19">
    <source>
        <dbReference type="Proteomes" id="UP000478008"/>
    </source>
</evidence>
<comment type="subcellular location">
    <subcellularLocation>
        <location evidence="1">Membrane</location>
    </subcellularLocation>
</comment>
<dbReference type="PROSITE" id="PS51829">
    <property type="entry name" value="P_HOMO_B"/>
    <property type="match status" value="1"/>
</dbReference>
<dbReference type="PRINTS" id="PR00723">
    <property type="entry name" value="SUBTILISIN"/>
</dbReference>
<dbReference type="PROSITE" id="PS00136">
    <property type="entry name" value="SUBTILASE_ASP"/>
    <property type="match status" value="1"/>
</dbReference>
<name>A0A7D9CWA9_DEKBR</name>
<dbReference type="InterPro" id="IPR022398">
    <property type="entry name" value="Peptidase_S8_His-AS"/>
</dbReference>
<dbReference type="Pfam" id="PF00082">
    <property type="entry name" value="Peptidase_S8"/>
    <property type="match status" value="1"/>
</dbReference>
<dbReference type="Pfam" id="PF01483">
    <property type="entry name" value="P_proprotein"/>
    <property type="match status" value="1"/>
</dbReference>
<evidence type="ECO:0000256" key="15">
    <source>
        <dbReference type="SAM" id="MobiDB-lite"/>
    </source>
</evidence>
<evidence type="ECO:0000256" key="1">
    <source>
        <dbReference type="ARBA" id="ARBA00004370"/>
    </source>
</evidence>
<dbReference type="PANTHER" id="PTHR42884:SF14">
    <property type="entry name" value="NEUROENDOCRINE CONVERTASE 1"/>
    <property type="match status" value="1"/>
</dbReference>
<dbReference type="Gene3D" id="2.60.120.260">
    <property type="entry name" value="Galactose-binding domain-like"/>
    <property type="match status" value="1"/>
</dbReference>
<feature type="active site" description="Charge relay system" evidence="13 14">
    <location>
        <position position="327"/>
    </location>
</feature>
<comment type="similarity">
    <text evidence="2">Belongs to the peptidase S8 family. Furin subfamily.</text>
</comment>
<dbReference type="InterPro" id="IPR023827">
    <property type="entry name" value="Peptidase_S8_Asp-AS"/>
</dbReference>
<feature type="compositionally biased region" description="Basic and acidic residues" evidence="15">
    <location>
        <begin position="165"/>
        <end position="176"/>
    </location>
</feature>
<evidence type="ECO:0000256" key="4">
    <source>
        <dbReference type="ARBA" id="ARBA00022692"/>
    </source>
</evidence>
<feature type="region of interest" description="Disordered" evidence="15">
    <location>
        <begin position="96"/>
        <end position="212"/>
    </location>
</feature>
<dbReference type="EMBL" id="CABFWN010000002">
    <property type="protein sequence ID" value="VUG17338.1"/>
    <property type="molecule type" value="Genomic_DNA"/>
</dbReference>
<protein>
    <submittedName>
        <fullName evidence="18">DEBR0S2_04566g1_1</fullName>
    </submittedName>
</protein>
<dbReference type="AlphaFoldDB" id="A0A7D9CWA9"/>
<feature type="region of interest" description="Disordered" evidence="15">
    <location>
        <begin position="860"/>
        <end position="947"/>
    </location>
</feature>
<keyword evidence="4 16" id="KW-0812">Transmembrane</keyword>
<feature type="region of interest" description="Disordered" evidence="15">
    <location>
        <begin position="770"/>
        <end position="812"/>
    </location>
</feature>
<keyword evidence="7 14" id="KW-0720">Serine protease</keyword>
<feature type="compositionally biased region" description="Acidic residues" evidence="15">
    <location>
        <begin position="142"/>
        <end position="164"/>
    </location>
</feature>
<evidence type="ECO:0000256" key="2">
    <source>
        <dbReference type="ARBA" id="ARBA00005325"/>
    </source>
</evidence>
<sequence>MKNYTVPKRDFQKREYFMVEADSSIEEVRKQHPSWRYEYLDRALGKYHVFSLPKKHRDVFLLKRMSGKGLLEKRDGESTLKSVYMLPEKKLERRAPVPEEYWGEGDSKSEDCEDSEMRGEVNEGEDSGRGISEMKRENSEMKEEDNESEDNERENNESENSESENSERENSERENSESENSMNEEGENEEGKNEGEEYQEYEDRNKNKNKDIQDIQDLSSRLAKRQSKKVTDSSQLVVEKAREEFGIDDPQFSQQWHIVNAEFPGEDVDVVPVWRQNITGKGVVTAIIDDGLDFENPDLAGAFCAEGSWDYNDNTALPRPRLQDDYHGTRCAGEIAAALGNGFCGVGVAHGSRVSGVRILSGSLTAEDEAAAMVHALGVNDIYSCSWGPPDNGRAMDVPDKIVREAILKGVQEGRSGKGALYVFASGNGALHQDSCNFDGYTNSIYSITVTALDHRGLHPQYAESCAAVMVAAYSSGSGAHISTTDFKEGCSARHGGTSAAAPLAAGLYALVLEANPALTWRDVQQLTVMAAVQVHPEDPGWQDSAIPGRRYSYKFGWGKLDAAKIVAAARDNYRLLRPQAWYYTPYLHLGEGQKNDDKNNISSHVQPEGSNLPWPDHSVIFSSSFDVSQKGIANANLHHIEQITVTVNVSTSKRGAVYIRLVSPHGIVSRLAQQRPHDTDSSGFNNWTFSSVAHWGEDPVGKWEIQVINTEPDSQRVEFHGWQLRFFGECVDPKRARRFDMDKDYSEEGEKELTSILSVSSLSTSTSALPLSSSSSSSTLPLSSSSSSSTLPLSSSPSSSSSSSSSPPSSHTLPSDHADWYFLALLLLGFGICMWMLKCRKKPGRARQRDEYEFEIINPDEEDSDFDHNSHFQPSIDSSEDVSGSPAAKNADADDENAETAHDELFNNSYAQDDQSAFNTEEEERERLFNTSNADDPFRVSDDDST</sequence>
<dbReference type="InterPro" id="IPR015500">
    <property type="entry name" value="Peptidase_S8_subtilisin-rel"/>
</dbReference>
<keyword evidence="5" id="KW-0732">Signal</keyword>
<keyword evidence="9 16" id="KW-1133">Transmembrane helix</keyword>
<keyword evidence="19" id="KW-1185">Reference proteome</keyword>
<gene>
    <name evidence="18" type="primary">KEX2</name>
    <name evidence="18" type="ORF">DEBR0S2_04566G</name>
</gene>
<dbReference type="InterPro" id="IPR034182">
    <property type="entry name" value="Kexin/furin"/>
</dbReference>
<reference evidence="18 19" key="1">
    <citation type="submission" date="2019-07" db="EMBL/GenBank/DDBJ databases">
        <authorList>
            <person name="Friedrich A."/>
            <person name="Schacherer J."/>
        </authorList>
    </citation>
    <scope>NUCLEOTIDE SEQUENCE [LARGE SCALE GENOMIC DNA]</scope>
</reference>
<evidence type="ECO:0000256" key="6">
    <source>
        <dbReference type="ARBA" id="ARBA00022801"/>
    </source>
</evidence>
<dbReference type="InterPro" id="IPR000209">
    <property type="entry name" value="Peptidase_S8/S53_dom"/>
</dbReference>
<dbReference type="GO" id="GO:0004252">
    <property type="term" value="F:serine-type endopeptidase activity"/>
    <property type="evidence" value="ECO:0007669"/>
    <property type="project" value="UniProtKB-UniRule"/>
</dbReference>
<dbReference type="PROSITE" id="PS51892">
    <property type="entry name" value="SUBTILASE"/>
    <property type="match status" value="1"/>
</dbReference>
<evidence type="ECO:0000256" key="13">
    <source>
        <dbReference type="PIRSR" id="PIRSR615500-1"/>
    </source>
</evidence>
<dbReference type="SUPFAM" id="SSF52743">
    <property type="entry name" value="Subtilisin-like"/>
    <property type="match status" value="1"/>
</dbReference>
<keyword evidence="3 14" id="KW-0645">Protease</keyword>
<feature type="active site" description="Charge relay system" evidence="13 14">
    <location>
        <position position="499"/>
    </location>
</feature>
<feature type="compositionally biased region" description="Basic and acidic residues" evidence="15">
    <location>
        <begin position="189"/>
        <end position="212"/>
    </location>
</feature>
<organism evidence="18 19">
    <name type="scientific">Dekkera bruxellensis</name>
    <name type="common">Brettanomyces custersii</name>
    <dbReference type="NCBI Taxonomy" id="5007"/>
    <lineage>
        <taxon>Eukaryota</taxon>
        <taxon>Fungi</taxon>
        <taxon>Dikarya</taxon>
        <taxon>Ascomycota</taxon>
        <taxon>Saccharomycotina</taxon>
        <taxon>Pichiomycetes</taxon>
        <taxon>Pichiales</taxon>
        <taxon>Pichiaceae</taxon>
        <taxon>Brettanomyces</taxon>
    </lineage>
</organism>